<evidence type="ECO:0000313" key="3">
    <source>
        <dbReference type="EMBL" id="PIC11711.1"/>
    </source>
</evidence>
<protein>
    <recommendedName>
        <fullName evidence="2">DUF7809 domain-containing protein</fullName>
    </recommendedName>
</protein>
<reference evidence="5" key="1">
    <citation type="submission" date="2017-10" db="EMBL/GenBank/DDBJ databases">
        <title>Rapid genome shrinkage in a self-fertile nematode reveals novel sperm competition proteins.</title>
        <authorList>
            <person name="Yin D."/>
            <person name="Schwarz E.M."/>
            <person name="Thomas C.G."/>
            <person name="Felde R.L."/>
            <person name="Korf I.F."/>
            <person name="Cutter A.D."/>
            <person name="Schartner C.M."/>
            <person name="Ralston E.J."/>
            <person name="Meyer B.J."/>
            <person name="Haag E.S."/>
        </authorList>
    </citation>
    <scope>NUCLEOTIDE SEQUENCE [LARGE SCALE GENOMIC DNA]</scope>
    <source>
        <strain evidence="5">JU1422</strain>
    </source>
</reference>
<dbReference type="PANTHER" id="PTHR21447">
    <property type="entry name" value="RING-TYPE DOMAIN-CONTAINING PROTEIN-RELATED"/>
    <property type="match status" value="1"/>
</dbReference>
<dbReference type="InterPro" id="IPR056711">
    <property type="entry name" value="DUF7809"/>
</dbReference>
<feature type="chain" id="PRO_5014288359" description="DUF7809 domain-containing protein" evidence="1">
    <location>
        <begin position="18"/>
        <end position="292"/>
    </location>
</feature>
<reference evidence="4" key="2">
    <citation type="journal article" date="2018" name="Science">
        <title>Rapid genome shrinkage in a self-fertile nematode reveals sperm competition proteins.</title>
        <authorList>
            <person name="Yin D."/>
            <person name="Schwarz E.M."/>
            <person name="Thomas C.G."/>
            <person name="Felde R.L."/>
            <person name="Korf I.F."/>
            <person name="Cutter A.D."/>
            <person name="Schartner C.M."/>
            <person name="Ralston E.J."/>
            <person name="Meyer B.J."/>
            <person name="Haag E.S."/>
        </authorList>
    </citation>
    <scope>NUCLEOTIDE SEQUENCE</scope>
    <source>
        <strain evidence="4">JU1422</strain>
    </source>
</reference>
<proteinExistence type="predicted"/>
<dbReference type="Proteomes" id="UP000230233">
    <property type="component" value="Chromosome II"/>
</dbReference>
<dbReference type="Pfam" id="PF25100">
    <property type="entry name" value="DUF7809"/>
    <property type="match status" value="1"/>
</dbReference>
<keyword evidence="5" id="KW-1185">Reference proteome</keyword>
<accession>A0A2G5UZI1</accession>
<name>A0A2G5UZI1_9PELO</name>
<feature type="domain" description="DUF7809" evidence="2">
    <location>
        <begin position="127"/>
        <end position="281"/>
    </location>
</feature>
<dbReference type="GO" id="GO:0045087">
    <property type="term" value="P:innate immune response"/>
    <property type="evidence" value="ECO:0007669"/>
    <property type="project" value="TreeGrafter"/>
</dbReference>
<evidence type="ECO:0000256" key="1">
    <source>
        <dbReference type="SAM" id="SignalP"/>
    </source>
</evidence>
<gene>
    <name evidence="4" type="primary">Cnig_chr_II.g5117</name>
    <name evidence="4" type="ORF">B9Z55_005117</name>
    <name evidence="3" type="ORF">B9Z55_028908</name>
</gene>
<dbReference type="GO" id="GO:0045121">
    <property type="term" value="C:membrane raft"/>
    <property type="evidence" value="ECO:0007669"/>
    <property type="project" value="TreeGrafter"/>
</dbReference>
<organism evidence="4 5">
    <name type="scientific">Caenorhabditis nigoni</name>
    <dbReference type="NCBI Taxonomy" id="1611254"/>
    <lineage>
        <taxon>Eukaryota</taxon>
        <taxon>Metazoa</taxon>
        <taxon>Ecdysozoa</taxon>
        <taxon>Nematoda</taxon>
        <taxon>Chromadorea</taxon>
        <taxon>Rhabditida</taxon>
        <taxon>Rhabditina</taxon>
        <taxon>Rhabditomorpha</taxon>
        <taxon>Rhabditoidea</taxon>
        <taxon>Rhabditidae</taxon>
        <taxon>Peloderinae</taxon>
        <taxon>Caenorhabditis</taxon>
    </lineage>
</organism>
<evidence type="ECO:0000313" key="4">
    <source>
        <dbReference type="EMBL" id="PIC44915.1"/>
    </source>
</evidence>
<evidence type="ECO:0000259" key="2">
    <source>
        <dbReference type="Pfam" id="PF25100"/>
    </source>
</evidence>
<dbReference type="EMBL" id="PDUG01000002">
    <property type="protein sequence ID" value="PIC44915.1"/>
    <property type="molecule type" value="Genomic_DNA"/>
</dbReference>
<dbReference type="AlphaFoldDB" id="A0A2G5UZI1"/>
<dbReference type="EMBL" id="PDUG01000052">
    <property type="protein sequence ID" value="PIC11711.1"/>
    <property type="molecule type" value="Genomic_DNA"/>
</dbReference>
<sequence length="292" mass="33870">MIIIILFTVVYLQMSKFLEIPNCAMTPWCLQQEALHYILRECRQSIDTIDYSGGHPEGNTKGQEKKLIQLLIDKSNGNLRMYGTAEELLENLNIFKNFPANLTFFDNSMECYQTRPRIFKSFNNEEYIAKSDLFVILQNMIIELGPVKIIHVALFLAFYLKTHEKKVENSMEFVKFDKNFFDEIEKEFKEKVSTDDALAARVLHGFVEFANLSQAQIVEKFQELIPSALSRRTHFFINRLTNFFNSAAEGLRFGMPGVWAILSLQIKALKSVIDRNPNMFCHVTKIQKSQLL</sequence>
<feature type="signal peptide" evidence="1">
    <location>
        <begin position="1"/>
        <end position="17"/>
    </location>
</feature>
<evidence type="ECO:0000313" key="5">
    <source>
        <dbReference type="Proteomes" id="UP000230233"/>
    </source>
</evidence>
<comment type="caution">
    <text evidence="4">The sequence shown here is derived from an EMBL/GenBank/DDBJ whole genome shotgun (WGS) entry which is preliminary data.</text>
</comment>
<dbReference type="PANTHER" id="PTHR21447:SF13">
    <property type="entry name" value="RING-TYPE DOMAIN-CONTAINING PROTEIN"/>
    <property type="match status" value="1"/>
</dbReference>
<keyword evidence="1" id="KW-0732">Signal</keyword>